<keyword evidence="1" id="KW-0472">Membrane</keyword>
<gene>
    <name evidence="2" type="ORF">LPB138_14175</name>
</gene>
<evidence type="ECO:0000256" key="1">
    <source>
        <dbReference type="SAM" id="Phobius"/>
    </source>
</evidence>
<dbReference type="RefSeq" id="WP_070237915.1">
    <property type="nucleotide sequence ID" value="NZ_CP017478.1"/>
</dbReference>
<dbReference type="EMBL" id="CP017478">
    <property type="protein sequence ID" value="AOW21755.1"/>
    <property type="molecule type" value="Genomic_DNA"/>
</dbReference>
<feature type="transmembrane region" description="Helical" evidence="1">
    <location>
        <begin position="48"/>
        <end position="69"/>
    </location>
</feature>
<reference evidence="2 3" key="1">
    <citation type="submission" date="2016-10" db="EMBL/GenBank/DDBJ databases">
        <title>Lutibacter sp. LPB0138, isolated from marine gastropod.</title>
        <authorList>
            <person name="Kim E."/>
            <person name="Yi H."/>
        </authorList>
    </citation>
    <scope>NUCLEOTIDE SEQUENCE [LARGE SCALE GENOMIC DNA]</scope>
    <source>
        <strain evidence="2 3">LPB0138</strain>
    </source>
</reference>
<dbReference type="OrthoDB" id="711014at2"/>
<dbReference type="AlphaFoldDB" id="A0A1D8PB08"/>
<proteinExistence type="predicted"/>
<sequence length="100" mass="11702">MPANPKYLTTSFWHRFAKITAGILGGFLISAEIHMVLAYWIFDHKIILITSVFTLFIFWVTFMIIPFLFKNGWKIFGFYMLTILILGIAVYFGKIYQPII</sequence>
<keyword evidence="1" id="KW-1133">Transmembrane helix</keyword>
<dbReference type="STRING" id="1850246.LPB138_14175"/>
<evidence type="ECO:0000313" key="3">
    <source>
        <dbReference type="Proteomes" id="UP000176050"/>
    </source>
</evidence>
<dbReference type="KEGG" id="lul:LPB138_14175"/>
<feature type="transmembrane region" description="Helical" evidence="1">
    <location>
        <begin position="21"/>
        <end position="42"/>
    </location>
</feature>
<keyword evidence="3" id="KW-1185">Reference proteome</keyword>
<keyword evidence="1" id="KW-0812">Transmembrane</keyword>
<protein>
    <submittedName>
        <fullName evidence="2">Uncharacterized protein</fullName>
    </submittedName>
</protein>
<name>A0A1D8PB08_9FLAO</name>
<feature type="transmembrane region" description="Helical" evidence="1">
    <location>
        <begin position="76"/>
        <end position="96"/>
    </location>
</feature>
<organism evidence="2 3">
    <name type="scientific">Urechidicola croceus</name>
    <dbReference type="NCBI Taxonomy" id="1850246"/>
    <lineage>
        <taxon>Bacteria</taxon>
        <taxon>Pseudomonadati</taxon>
        <taxon>Bacteroidota</taxon>
        <taxon>Flavobacteriia</taxon>
        <taxon>Flavobacteriales</taxon>
        <taxon>Flavobacteriaceae</taxon>
        <taxon>Urechidicola</taxon>
    </lineage>
</organism>
<accession>A0A1D8PB08</accession>
<evidence type="ECO:0000313" key="2">
    <source>
        <dbReference type="EMBL" id="AOW21755.1"/>
    </source>
</evidence>
<dbReference type="Proteomes" id="UP000176050">
    <property type="component" value="Chromosome"/>
</dbReference>